<dbReference type="InterPro" id="IPR016024">
    <property type="entry name" value="ARM-type_fold"/>
</dbReference>
<dbReference type="PANTHER" id="PTHR21356">
    <property type="entry name" value="ARMADILLO REPEAT CONTAINING 2"/>
    <property type="match status" value="1"/>
</dbReference>
<sequence length="705" mass="77433">MKTDPSGHLQHIIADVTPARAAEAAPREGVFQEMKGEPLKKAECVDLQNTSHSHDLSQVTSHGAHRAGVTESGDSDCTAADNSEEAYWNTRVLPLLQELDSLASDGAVESLCHACDRLHGVLAERGLLGRKCRKRPALLRSLFKLIDVGSDRLSLQLSKLALALSVSGKNLLNVCKLIFRISRNDSNDALFQNDTVIDSLLSLLRLEDMWSAGEALLYCMGSLKFLSGNPSLLRELQDKGAVPALLALTRRLNEATEEGQRSGQGRSHDTFSTSGHILLQLMAALRNLSDLSESRAQFLRDPGLPELCDVLRLHAGDRDLCTNVARIFSKLSSYHECCVALAACPGCSLAFSELLIKHKKHQPFCLEPGHFVISLSALGLAREYVMPLYLRFSIFLGGHTFVEPRERLRHSAGSMLDVLLDLFPTYGHMDSDPQPGAGDILAKLTRVLANAAVHPGPGRVLAADARCVELLLEVLEHTPVERCEELAINTAAAINNLSFYQGESSVVRARPLPVARLMMKLLLSSNMDCVLEATRVLGNLSQAQEVRDFVLHHKAHCFVVTLLDSKRQELCYGACGVLTNLTADRNLRAALRGEGAVQKLLDCVRDWGAVDWPLAGLACQALWNLSEDGAALSFGTDRSRALLLLLQNYLGTVAKADLVLQWCEAGDPRQDAKAVYQGCWEMEFRPVAQRLKDRLQNQLVWREIV</sequence>
<dbReference type="SMART" id="SM00185">
    <property type="entry name" value="ARM"/>
    <property type="match status" value="5"/>
</dbReference>
<evidence type="ECO:0000256" key="1">
    <source>
        <dbReference type="SAM" id="MobiDB-lite"/>
    </source>
</evidence>
<dbReference type="PANTHER" id="PTHR21356:SF1">
    <property type="entry name" value="ARMADILLO REPEAT-CONTAINING PROTEIN 2"/>
    <property type="match status" value="1"/>
</dbReference>
<accession>A0A0N8K163</accession>
<feature type="region of interest" description="Disordered" evidence="1">
    <location>
        <begin position="1"/>
        <end position="21"/>
    </location>
</feature>
<dbReference type="STRING" id="113540.ENSSFOP00015023216"/>
<name>A0A0N8K163_SCLFO</name>
<reference evidence="2 3" key="1">
    <citation type="submission" date="2015-08" db="EMBL/GenBank/DDBJ databases">
        <title>The genome of the Asian arowana (Scleropages formosus).</title>
        <authorList>
            <person name="Tan M.H."/>
            <person name="Gan H.M."/>
            <person name="Croft L.J."/>
            <person name="Austin C.M."/>
        </authorList>
    </citation>
    <scope>NUCLEOTIDE SEQUENCE [LARGE SCALE GENOMIC DNA]</scope>
    <source>
        <strain evidence="2">Aro1</strain>
    </source>
</reference>
<dbReference type="AlphaFoldDB" id="A0A0N8K163"/>
<dbReference type="EMBL" id="JARO02001919">
    <property type="protein sequence ID" value="KPP74057.1"/>
    <property type="molecule type" value="Genomic_DNA"/>
</dbReference>
<evidence type="ECO:0000313" key="2">
    <source>
        <dbReference type="EMBL" id="KPP74057.1"/>
    </source>
</evidence>
<gene>
    <name evidence="2" type="ORF">Z043_106816</name>
</gene>
<organism evidence="2 3">
    <name type="scientific">Scleropages formosus</name>
    <name type="common">Asian bonytongue</name>
    <name type="synonym">Osteoglossum formosum</name>
    <dbReference type="NCBI Taxonomy" id="113540"/>
    <lineage>
        <taxon>Eukaryota</taxon>
        <taxon>Metazoa</taxon>
        <taxon>Chordata</taxon>
        <taxon>Craniata</taxon>
        <taxon>Vertebrata</taxon>
        <taxon>Euteleostomi</taxon>
        <taxon>Actinopterygii</taxon>
        <taxon>Neopterygii</taxon>
        <taxon>Teleostei</taxon>
        <taxon>Osteoglossocephala</taxon>
        <taxon>Osteoglossomorpha</taxon>
        <taxon>Osteoglossiformes</taxon>
        <taxon>Osteoglossidae</taxon>
        <taxon>Scleropages</taxon>
    </lineage>
</organism>
<evidence type="ECO:0000313" key="3">
    <source>
        <dbReference type="Proteomes" id="UP000034805"/>
    </source>
</evidence>
<proteinExistence type="predicted"/>
<dbReference type="InterPro" id="IPR000225">
    <property type="entry name" value="Armadillo"/>
</dbReference>
<feature type="non-terminal residue" evidence="2">
    <location>
        <position position="705"/>
    </location>
</feature>
<dbReference type="InterPro" id="IPR011989">
    <property type="entry name" value="ARM-like"/>
</dbReference>
<dbReference type="Proteomes" id="UP000034805">
    <property type="component" value="Unassembled WGS sequence"/>
</dbReference>
<feature type="region of interest" description="Disordered" evidence="1">
    <location>
        <begin position="54"/>
        <end position="80"/>
    </location>
</feature>
<dbReference type="SUPFAM" id="SSF48371">
    <property type="entry name" value="ARM repeat"/>
    <property type="match status" value="2"/>
</dbReference>
<dbReference type="GO" id="GO:0007288">
    <property type="term" value="P:sperm axoneme assembly"/>
    <property type="evidence" value="ECO:0007669"/>
    <property type="project" value="TreeGrafter"/>
</dbReference>
<protein>
    <submittedName>
        <fullName evidence="2">Armadillo repeat-containing protein 2-like</fullName>
    </submittedName>
</protein>
<dbReference type="Gene3D" id="1.25.10.10">
    <property type="entry name" value="Leucine-rich Repeat Variant"/>
    <property type="match status" value="2"/>
</dbReference>
<dbReference type="InterPro" id="IPR038905">
    <property type="entry name" value="ARMC2"/>
</dbReference>
<comment type="caution">
    <text evidence="2">The sequence shown here is derived from an EMBL/GenBank/DDBJ whole genome shotgun (WGS) entry which is preliminary data.</text>
</comment>